<evidence type="ECO:0000259" key="1">
    <source>
        <dbReference type="Pfam" id="PF00149"/>
    </source>
</evidence>
<accession>A0ABX1YMI6</accession>
<dbReference type="PANTHER" id="PTHR31302:SF0">
    <property type="entry name" value="TRANSMEMBRANE PROTEIN WITH METALLOPHOSPHOESTERASE DOMAIN"/>
    <property type="match status" value="1"/>
</dbReference>
<dbReference type="SUPFAM" id="SSF56300">
    <property type="entry name" value="Metallo-dependent phosphatases"/>
    <property type="match status" value="1"/>
</dbReference>
<dbReference type="PANTHER" id="PTHR31302">
    <property type="entry name" value="TRANSMEMBRANE PROTEIN WITH METALLOPHOSPHOESTERASE DOMAIN-RELATED"/>
    <property type="match status" value="1"/>
</dbReference>
<dbReference type="Proteomes" id="UP000596857">
    <property type="component" value="Unassembled WGS sequence"/>
</dbReference>
<dbReference type="InterPro" id="IPR029052">
    <property type="entry name" value="Metallo-depent_PP-like"/>
</dbReference>
<organism evidence="2 3">
    <name type="scientific">Paenibacillus phytohabitans</name>
    <dbReference type="NCBI Taxonomy" id="2654978"/>
    <lineage>
        <taxon>Bacteria</taxon>
        <taxon>Bacillati</taxon>
        <taxon>Bacillota</taxon>
        <taxon>Bacilli</taxon>
        <taxon>Bacillales</taxon>
        <taxon>Paenibacillaceae</taxon>
        <taxon>Paenibacillus</taxon>
    </lineage>
</organism>
<name>A0ABX1YMI6_9BACL</name>
<dbReference type="Pfam" id="PF00149">
    <property type="entry name" value="Metallophos"/>
    <property type="match status" value="1"/>
</dbReference>
<reference evidence="2 3" key="1">
    <citation type="submission" date="2019-10" db="EMBL/GenBank/DDBJ databases">
        <title>Description of Paenibacillus terricola sp. nov.</title>
        <authorList>
            <person name="Carlier A."/>
            <person name="Qi S."/>
        </authorList>
    </citation>
    <scope>NUCLEOTIDE SEQUENCE [LARGE SCALE GENOMIC DNA]</scope>
    <source>
        <strain evidence="2 3">LMG 31459</strain>
    </source>
</reference>
<dbReference type="InterPro" id="IPR051158">
    <property type="entry name" value="Metallophosphoesterase_sf"/>
</dbReference>
<comment type="caution">
    <text evidence="2">The sequence shown here is derived from an EMBL/GenBank/DDBJ whole genome shotgun (WGS) entry which is preliminary data.</text>
</comment>
<dbReference type="InterPro" id="IPR027417">
    <property type="entry name" value="P-loop_NTPase"/>
</dbReference>
<protein>
    <recommendedName>
        <fullName evidence="1">Calcineurin-like phosphoesterase domain-containing protein</fullName>
    </recommendedName>
</protein>
<dbReference type="EMBL" id="WHOB01000069">
    <property type="protein sequence ID" value="NOU82177.1"/>
    <property type="molecule type" value="Genomic_DNA"/>
</dbReference>
<dbReference type="InterPro" id="IPR004843">
    <property type="entry name" value="Calcineurin-like_PHP"/>
</dbReference>
<feature type="domain" description="Calcineurin-like phosphoesterase" evidence="1">
    <location>
        <begin position="4"/>
        <end position="248"/>
    </location>
</feature>
<proteinExistence type="predicted"/>
<dbReference type="RefSeq" id="WP_171719526.1">
    <property type="nucleotide sequence ID" value="NZ_WHOB01000069.1"/>
</dbReference>
<dbReference type="Gene3D" id="3.60.21.10">
    <property type="match status" value="1"/>
</dbReference>
<evidence type="ECO:0000313" key="3">
    <source>
        <dbReference type="Proteomes" id="UP000596857"/>
    </source>
</evidence>
<sequence>MMNRIVHLSDFHLSKNDLTDFRLYCLNPLIADLKRFNSELKIDLIIFSGDLVDKGGLSFDKDIEIAFLTFEELVISPILSALMLPKDRFIFVPGNHDINRIIEKPRMEIGLLNSLNSPEEVNNYIDEDSLDGSQRIVQFKDFEKAYFHASSHKISNFASSFIYKFGNLSVGVSCFNSAWRCWDSDRDKGNIIIGERQVTNARQEIENCDVKIAVVHHPIDWLASFERKHIDQMIQRSYNMMFCGHVHEGESSYKTSMYGGLFISTAPSNWSGNVRRRDRDFANGYSIVDFTQENITMFNRRYNHSKESFDPNPDMGDHEGKIYYKFPNAISMGFQYKKKDLCDLIKTEKIQFIDEHLLSYRSQTQAPKKIDELFVLPHLTQTLNKEETVYNLEGICSGKDDIIFVGRKESGKTILLDKLLVDFTEFSDIYNEIPVPINLDEWPTSNFQTDIGRFLNLRAGEVNELLKNQKIVLLIDNITPNSQKNLKLKNLEKFITENRENVRVIATAESLMTSDLPLELKKHPLISKFTVIDIKPFRSKQIRSLIQNWFSTNEKYNNSDSLEEVIKIFNKLNIPRTPLAVSMFLSIIETQPNYTPINNATMLENYIEELFNKHSIYEILSGEFDYKNKQRLLTEIAYEMYKLDSINYRIGRTDLILFIENYLISRKFSFKAEDILHGFEMVGVFAEEFDNKKHYIHFRFNCFYKYFLMKNMDLNTEFKQLVLSETNYVFFEDEIDYYTGIKRDEEEVLSNILQRMNIKFDNLLKISNNMLSEYDEIFYSKNSLISQFEDNFIETIGSIEKPSEDEIDEINDSKLEVGATAEIGIPRKDNKISSIRDLEISWSLLGKVLKNTEETTNGDLKLTAYQNLIRCSAILLALSKILVESAMEQNEIDISEFVINLFPFGMQILTHNLVASSKLAVVMEEDIKAKFNPPTGVISELELFLSVFIFADLKKTDHTRYIKELINKTKKKYIKDNILVKLMNYYYFKQTNDLEYLNLLGDLTAKERGNSFHDKSKAMDEYKLNKQRFLQHGDVDTEIT</sequence>
<dbReference type="SUPFAM" id="SSF52540">
    <property type="entry name" value="P-loop containing nucleoside triphosphate hydrolases"/>
    <property type="match status" value="1"/>
</dbReference>
<evidence type="ECO:0000313" key="2">
    <source>
        <dbReference type="EMBL" id="NOU82177.1"/>
    </source>
</evidence>
<gene>
    <name evidence="2" type="ORF">GC101_25255</name>
</gene>
<keyword evidence="3" id="KW-1185">Reference proteome</keyword>